<sequence>MCVCVCVCAYVCVRACVCVCACLCVCVRVCVFACVCLCMCMCTYANIAFIYILKISTDNELFMMNTVLGYKGKHFNLCINGL</sequence>
<protein>
    <recommendedName>
        <fullName evidence="4">Secreted protein</fullName>
    </recommendedName>
</protein>
<evidence type="ECO:0000256" key="2">
    <source>
        <dbReference type="SAM" id="SignalP"/>
    </source>
</evidence>
<dbReference type="AlphaFoldDB" id="A0A6M2DXT6"/>
<evidence type="ECO:0008006" key="4">
    <source>
        <dbReference type="Google" id="ProtNLM"/>
    </source>
</evidence>
<dbReference type="EMBL" id="GIIL01007433">
    <property type="protein sequence ID" value="NOV51159.1"/>
    <property type="molecule type" value="Transcribed_RNA"/>
</dbReference>
<keyword evidence="1" id="KW-0472">Membrane</keyword>
<feature type="chain" id="PRO_5026850058" description="Secreted protein" evidence="2">
    <location>
        <begin position="16"/>
        <end position="82"/>
    </location>
</feature>
<proteinExistence type="predicted"/>
<name>A0A6M2DXT6_XENCH</name>
<keyword evidence="2" id="KW-0732">Signal</keyword>
<feature type="transmembrane region" description="Helical" evidence="1">
    <location>
        <begin position="30"/>
        <end position="53"/>
    </location>
</feature>
<organism evidence="3">
    <name type="scientific">Xenopsylla cheopis</name>
    <name type="common">Oriental rat flea</name>
    <name type="synonym">Pulex cheopis</name>
    <dbReference type="NCBI Taxonomy" id="163159"/>
    <lineage>
        <taxon>Eukaryota</taxon>
        <taxon>Metazoa</taxon>
        <taxon>Ecdysozoa</taxon>
        <taxon>Arthropoda</taxon>
        <taxon>Hexapoda</taxon>
        <taxon>Insecta</taxon>
        <taxon>Pterygota</taxon>
        <taxon>Neoptera</taxon>
        <taxon>Endopterygota</taxon>
        <taxon>Siphonaptera</taxon>
        <taxon>Pulicidae</taxon>
        <taxon>Xenopsyllinae</taxon>
        <taxon>Xenopsylla</taxon>
    </lineage>
</organism>
<keyword evidence="1" id="KW-1133">Transmembrane helix</keyword>
<evidence type="ECO:0000256" key="1">
    <source>
        <dbReference type="SAM" id="Phobius"/>
    </source>
</evidence>
<evidence type="ECO:0000313" key="3">
    <source>
        <dbReference type="EMBL" id="NOV51159.1"/>
    </source>
</evidence>
<keyword evidence="1" id="KW-0812">Transmembrane</keyword>
<feature type="signal peptide" evidence="2">
    <location>
        <begin position="1"/>
        <end position="15"/>
    </location>
</feature>
<reference evidence="3" key="1">
    <citation type="submission" date="2020-03" db="EMBL/GenBank/DDBJ databases">
        <title>Transcriptomic Profiling of the Digestive Tract of the Rat Flea, Xenopsylla cheopis, Following Blood Feeding and Infection with Yersinia pestis.</title>
        <authorList>
            <person name="Bland D.M."/>
            <person name="Martens C.A."/>
            <person name="Virtaneva K."/>
            <person name="Kanakabandi K."/>
            <person name="Long D."/>
            <person name="Rosenke R."/>
            <person name="Saturday G.A."/>
            <person name="Hoyt F.H."/>
            <person name="Bruno D.P."/>
            <person name="Ribeiro J.M.C."/>
            <person name="Hinnebusch J."/>
        </authorList>
    </citation>
    <scope>NUCLEOTIDE SEQUENCE</scope>
</reference>
<accession>A0A6M2DXT6</accession>